<sequence>MYLFGFIPIHSIELLMTGIYYEKYSPIDLKLMENRKLSFETSTIVGRSMNLFVGLFSKFGKILSYILVAIQVLNFVQESADGVTSKIFNIFSENSLGERKSDIQFPVKKLNEAEALNLSENQCPLCLKKRENDTVLSCSGYIFCFKCIYQFISKYGRCPVTSIPATTKELVKMYV</sequence>
<keyword evidence="2 4" id="KW-0479">Metal-binding</keyword>
<evidence type="ECO:0000256" key="2">
    <source>
        <dbReference type="ARBA" id="ARBA00022771"/>
    </source>
</evidence>
<dbReference type="OMA" id="SFLARCW"/>
<dbReference type="WBParaSite" id="SRAE_1000056600.1">
    <property type="protein sequence ID" value="SRAE_1000056600.1"/>
    <property type="gene ID" value="WBGene00257163"/>
</dbReference>
<dbReference type="Proteomes" id="UP000035682">
    <property type="component" value="Unplaced"/>
</dbReference>
<dbReference type="GO" id="GO:0008270">
    <property type="term" value="F:zinc ion binding"/>
    <property type="evidence" value="ECO:0007669"/>
    <property type="project" value="UniProtKB-KW"/>
</dbReference>
<dbReference type="GeneID" id="36374658"/>
<dbReference type="GO" id="GO:0004842">
    <property type="term" value="F:ubiquitin-protein transferase activity"/>
    <property type="evidence" value="ECO:0007669"/>
    <property type="project" value="TreeGrafter"/>
</dbReference>
<evidence type="ECO:0000313" key="9">
    <source>
        <dbReference type="WormBase" id="SRAE_1000056600"/>
    </source>
</evidence>
<dbReference type="PANTHER" id="PTHR12888">
    <property type="entry name" value="PEROXISOME ASSEMBLY PROTEIN 12 PEROXIN-12"/>
    <property type="match status" value="1"/>
</dbReference>
<dbReference type="STRING" id="34506.A0A090MUL8"/>
<keyword evidence="3" id="KW-0862">Zinc</keyword>
<keyword evidence="7" id="KW-1185">Reference proteome</keyword>
<dbReference type="PROSITE" id="PS50089">
    <property type="entry name" value="ZF_RING_2"/>
    <property type="match status" value="1"/>
</dbReference>
<dbReference type="SUPFAM" id="SSF57850">
    <property type="entry name" value="RING/U-box"/>
    <property type="match status" value="1"/>
</dbReference>
<dbReference type="EMBL" id="LN609528">
    <property type="protein sequence ID" value="CEF62293.1"/>
    <property type="molecule type" value="Genomic_DNA"/>
</dbReference>
<dbReference type="CTD" id="36374658"/>
<dbReference type="InterPro" id="IPR013083">
    <property type="entry name" value="Znf_RING/FYVE/PHD"/>
</dbReference>
<dbReference type="OrthoDB" id="107372at2759"/>
<dbReference type="PANTHER" id="PTHR12888:SF0">
    <property type="entry name" value="PEROXISOME ASSEMBLY PROTEIN 12"/>
    <property type="match status" value="1"/>
</dbReference>
<dbReference type="InterPro" id="IPR001841">
    <property type="entry name" value="Znf_RING"/>
</dbReference>
<accession>A0A090MUL8</accession>
<dbReference type="AlphaFoldDB" id="A0A090MUL8"/>
<gene>
    <name evidence="6 8 9" type="ORF">SRAE_1000056600</name>
</gene>
<evidence type="ECO:0000256" key="3">
    <source>
        <dbReference type="ARBA" id="ARBA00022833"/>
    </source>
</evidence>
<evidence type="ECO:0000313" key="8">
    <source>
        <dbReference type="WBParaSite" id="SRAE_1000056600.1"/>
    </source>
</evidence>
<evidence type="ECO:0000256" key="4">
    <source>
        <dbReference type="PROSITE-ProRule" id="PRU00175"/>
    </source>
</evidence>
<evidence type="ECO:0000256" key="1">
    <source>
        <dbReference type="ARBA" id="ARBA00018980"/>
    </source>
</evidence>
<dbReference type="GO" id="GO:0005778">
    <property type="term" value="C:peroxisomal membrane"/>
    <property type="evidence" value="ECO:0007669"/>
    <property type="project" value="InterPro"/>
</dbReference>
<evidence type="ECO:0000313" key="7">
    <source>
        <dbReference type="Proteomes" id="UP000035682"/>
    </source>
</evidence>
<dbReference type="WormBase" id="SRAE_1000056600">
    <property type="protein sequence ID" value="SRP03042"/>
    <property type="gene ID" value="WBGene00257163"/>
</dbReference>
<evidence type="ECO:0000313" key="6">
    <source>
        <dbReference type="EMBL" id="CEF62293.1"/>
    </source>
</evidence>
<feature type="domain" description="RING-type" evidence="5">
    <location>
        <begin position="123"/>
        <end position="160"/>
    </location>
</feature>
<reference evidence="8" key="2">
    <citation type="submission" date="2020-12" db="UniProtKB">
        <authorList>
            <consortium name="WormBaseParasite"/>
        </authorList>
    </citation>
    <scope>IDENTIFICATION</scope>
</reference>
<reference evidence="6 7" key="1">
    <citation type="submission" date="2014-09" db="EMBL/GenBank/DDBJ databases">
        <authorList>
            <person name="Martin A.A."/>
        </authorList>
    </citation>
    <scope>NUCLEOTIDE SEQUENCE</scope>
    <source>
        <strain evidence="7">ED321</strain>
        <strain evidence="6">ED321 Heterogonic</strain>
    </source>
</reference>
<evidence type="ECO:0000259" key="5">
    <source>
        <dbReference type="PROSITE" id="PS50089"/>
    </source>
</evidence>
<dbReference type="InterPro" id="IPR017375">
    <property type="entry name" value="PEX12"/>
</dbReference>
<dbReference type="GO" id="GO:1990429">
    <property type="term" value="C:peroxisomal importomer complex"/>
    <property type="evidence" value="ECO:0007669"/>
    <property type="project" value="TreeGrafter"/>
</dbReference>
<dbReference type="GO" id="GO:0006513">
    <property type="term" value="P:protein monoubiquitination"/>
    <property type="evidence" value="ECO:0007669"/>
    <property type="project" value="TreeGrafter"/>
</dbReference>
<name>A0A090MUL8_STRRB</name>
<protein>
    <recommendedName>
        <fullName evidence="1">Peroxisome assembly protein 12</fullName>
    </recommendedName>
</protein>
<keyword evidence="2 4" id="KW-0863">Zinc-finger</keyword>
<dbReference type="GO" id="GO:0016558">
    <property type="term" value="P:protein import into peroxisome matrix"/>
    <property type="evidence" value="ECO:0007669"/>
    <property type="project" value="InterPro"/>
</dbReference>
<dbReference type="Gene3D" id="3.30.40.10">
    <property type="entry name" value="Zinc/RING finger domain, C3HC4 (zinc finger)"/>
    <property type="match status" value="1"/>
</dbReference>
<organism evidence="6">
    <name type="scientific">Strongyloides ratti</name>
    <name type="common">Parasitic roundworm</name>
    <dbReference type="NCBI Taxonomy" id="34506"/>
    <lineage>
        <taxon>Eukaryota</taxon>
        <taxon>Metazoa</taxon>
        <taxon>Ecdysozoa</taxon>
        <taxon>Nematoda</taxon>
        <taxon>Chromadorea</taxon>
        <taxon>Rhabditida</taxon>
        <taxon>Tylenchina</taxon>
        <taxon>Panagrolaimomorpha</taxon>
        <taxon>Strongyloidoidea</taxon>
        <taxon>Strongyloididae</taxon>
        <taxon>Strongyloides</taxon>
    </lineage>
</organism>
<dbReference type="CDD" id="cd16451">
    <property type="entry name" value="mRING_PEX12"/>
    <property type="match status" value="1"/>
</dbReference>
<proteinExistence type="predicted"/>
<dbReference type="RefSeq" id="XP_024501495.1">
    <property type="nucleotide sequence ID" value="XM_024647415.1"/>
</dbReference>